<dbReference type="Gramene" id="ESW29691">
    <property type="protein sequence ID" value="ESW29691"/>
    <property type="gene ID" value="PHAVU_002G090700g"/>
</dbReference>
<dbReference type="AlphaFoldDB" id="V7CLE5"/>
<dbReference type="InterPro" id="IPR000571">
    <property type="entry name" value="Znf_CCCH"/>
</dbReference>
<evidence type="ECO:0000259" key="5">
    <source>
        <dbReference type="PROSITE" id="PS50103"/>
    </source>
</evidence>
<dbReference type="PANTHER" id="PTHR47723:SF19">
    <property type="entry name" value="POLYNUCLEOTIDYL TRANSFERASE, RIBONUCLEASE H-LIKE SUPERFAMILY PROTEIN"/>
    <property type="match status" value="1"/>
</dbReference>
<dbReference type="SUPFAM" id="SSF90229">
    <property type="entry name" value="CCCH zinc finger"/>
    <property type="match status" value="1"/>
</dbReference>
<dbReference type="SMART" id="SM00356">
    <property type="entry name" value="ZnF_C3H1"/>
    <property type="match status" value="1"/>
</dbReference>
<dbReference type="InterPro" id="IPR002156">
    <property type="entry name" value="RNaseH_domain"/>
</dbReference>
<keyword evidence="2 4" id="KW-0863">Zinc-finger</keyword>
<dbReference type="GO" id="GO:0008270">
    <property type="term" value="F:zinc ion binding"/>
    <property type="evidence" value="ECO:0007669"/>
    <property type="project" value="UniProtKB-KW"/>
</dbReference>
<evidence type="ECO:0000313" key="6">
    <source>
        <dbReference type="EMBL" id="ESW29691.1"/>
    </source>
</evidence>
<organism evidence="6 7">
    <name type="scientific">Phaseolus vulgaris</name>
    <name type="common">Kidney bean</name>
    <name type="synonym">French bean</name>
    <dbReference type="NCBI Taxonomy" id="3885"/>
    <lineage>
        <taxon>Eukaryota</taxon>
        <taxon>Viridiplantae</taxon>
        <taxon>Streptophyta</taxon>
        <taxon>Embryophyta</taxon>
        <taxon>Tracheophyta</taxon>
        <taxon>Spermatophyta</taxon>
        <taxon>Magnoliopsida</taxon>
        <taxon>eudicotyledons</taxon>
        <taxon>Gunneridae</taxon>
        <taxon>Pentapetalae</taxon>
        <taxon>rosids</taxon>
        <taxon>fabids</taxon>
        <taxon>Fabales</taxon>
        <taxon>Fabaceae</taxon>
        <taxon>Papilionoideae</taxon>
        <taxon>50 kb inversion clade</taxon>
        <taxon>NPAAA clade</taxon>
        <taxon>indigoferoid/millettioid clade</taxon>
        <taxon>Phaseoleae</taxon>
        <taxon>Phaseolus</taxon>
    </lineage>
</organism>
<accession>V7CLE5</accession>
<dbReference type="OrthoDB" id="1433347at2759"/>
<dbReference type="PROSITE" id="PS50103">
    <property type="entry name" value="ZF_C3H1"/>
    <property type="match status" value="1"/>
</dbReference>
<feature type="zinc finger region" description="C3H1-type" evidence="4">
    <location>
        <begin position="43"/>
        <end position="70"/>
    </location>
</feature>
<evidence type="ECO:0000313" key="7">
    <source>
        <dbReference type="Proteomes" id="UP000000226"/>
    </source>
</evidence>
<dbReference type="Proteomes" id="UP000000226">
    <property type="component" value="Chromosome 2"/>
</dbReference>
<dbReference type="OMA" id="MCADEMG"/>
<dbReference type="STRING" id="3885.V7CLE5"/>
<proteinExistence type="predicted"/>
<name>V7CLE5_PHAVU</name>
<keyword evidence="1 4" id="KW-0479">Metal-binding</keyword>
<dbReference type="InterPro" id="IPR012337">
    <property type="entry name" value="RNaseH-like_sf"/>
</dbReference>
<evidence type="ECO:0000256" key="4">
    <source>
        <dbReference type="PROSITE-ProRule" id="PRU00723"/>
    </source>
</evidence>
<dbReference type="Gene3D" id="3.30.420.10">
    <property type="entry name" value="Ribonuclease H-like superfamily/Ribonuclease H"/>
    <property type="match status" value="1"/>
</dbReference>
<keyword evidence="7" id="KW-1185">Reference proteome</keyword>
<dbReference type="Pfam" id="PF13456">
    <property type="entry name" value="RVT_3"/>
    <property type="match status" value="1"/>
</dbReference>
<gene>
    <name evidence="6" type="ORF">PHAVU_002G090700g</name>
</gene>
<protein>
    <recommendedName>
        <fullName evidence="5">C3H1-type domain-containing protein</fullName>
    </recommendedName>
</protein>
<evidence type="ECO:0000256" key="3">
    <source>
        <dbReference type="ARBA" id="ARBA00022833"/>
    </source>
</evidence>
<dbReference type="EMBL" id="CM002289">
    <property type="protein sequence ID" value="ESW29691.1"/>
    <property type="molecule type" value="Genomic_DNA"/>
</dbReference>
<evidence type="ECO:0000256" key="1">
    <source>
        <dbReference type="ARBA" id="ARBA00022723"/>
    </source>
</evidence>
<evidence type="ECO:0000256" key="2">
    <source>
        <dbReference type="ARBA" id="ARBA00022771"/>
    </source>
</evidence>
<dbReference type="GO" id="GO:0003676">
    <property type="term" value="F:nucleic acid binding"/>
    <property type="evidence" value="ECO:0007669"/>
    <property type="project" value="InterPro"/>
</dbReference>
<dbReference type="PANTHER" id="PTHR47723">
    <property type="entry name" value="OS05G0353850 PROTEIN"/>
    <property type="match status" value="1"/>
</dbReference>
<dbReference type="Pfam" id="PF18345">
    <property type="entry name" value="zf_CCCH_4"/>
    <property type="match status" value="1"/>
</dbReference>
<reference evidence="7" key="1">
    <citation type="journal article" date="2014" name="Nat. Genet.">
        <title>A reference genome for common bean and genome-wide analysis of dual domestications.</title>
        <authorList>
            <person name="Schmutz J."/>
            <person name="McClean P.E."/>
            <person name="Mamidi S."/>
            <person name="Wu G.A."/>
            <person name="Cannon S.B."/>
            <person name="Grimwood J."/>
            <person name="Jenkins J."/>
            <person name="Shu S."/>
            <person name="Song Q."/>
            <person name="Chavarro C."/>
            <person name="Torres-Torres M."/>
            <person name="Geffroy V."/>
            <person name="Moghaddam S.M."/>
            <person name="Gao D."/>
            <person name="Abernathy B."/>
            <person name="Barry K."/>
            <person name="Blair M."/>
            <person name="Brick M.A."/>
            <person name="Chovatia M."/>
            <person name="Gepts P."/>
            <person name="Goodstein D.M."/>
            <person name="Gonzales M."/>
            <person name="Hellsten U."/>
            <person name="Hyten D.L."/>
            <person name="Jia G."/>
            <person name="Kelly J.D."/>
            <person name="Kudrna D."/>
            <person name="Lee R."/>
            <person name="Richard M.M."/>
            <person name="Miklas P.N."/>
            <person name="Osorno J.M."/>
            <person name="Rodrigues J."/>
            <person name="Thareau V."/>
            <person name="Urrea C.A."/>
            <person name="Wang M."/>
            <person name="Yu Y."/>
            <person name="Zhang M."/>
            <person name="Wing R.A."/>
            <person name="Cregan P.B."/>
            <person name="Rokhsar D.S."/>
            <person name="Jackson S.A."/>
        </authorList>
    </citation>
    <scope>NUCLEOTIDE SEQUENCE [LARGE SCALE GENOMIC DNA]</scope>
    <source>
        <strain evidence="7">cv. G19833</strain>
    </source>
</reference>
<feature type="domain" description="C3H1-type" evidence="5">
    <location>
        <begin position="43"/>
        <end position="70"/>
    </location>
</feature>
<dbReference type="InterPro" id="IPR036855">
    <property type="entry name" value="Znf_CCCH_sf"/>
</dbReference>
<dbReference type="Gene3D" id="4.10.1000.10">
    <property type="entry name" value="Zinc finger, CCCH-type"/>
    <property type="match status" value="1"/>
</dbReference>
<keyword evidence="3 4" id="KW-0862">Zinc</keyword>
<dbReference type="SUPFAM" id="SSF53098">
    <property type="entry name" value="Ribonuclease H-like"/>
    <property type="match status" value="1"/>
</dbReference>
<dbReference type="InterPro" id="IPR036397">
    <property type="entry name" value="RNaseH_sf"/>
</dbReference>
<dbReference type="GO" id="GO:0004523">
    <property type="term" value="F:RNA-DNA hybrid ribonuclease activity"/>
    <property type="evidence" value="ECO:0007669"/>
    <property type="project" value="InterPro"/>
</dbReference>
<sequence length="228" mass="25998">MMELVSGNETIPTYQYWLNEGCNRHHQRFSYSKTSKTSVKTCLKSSITCKYWINGNCMYGDQCRNLHSWSVSEKTSIGMKNTVKEDNIRPSRLIWWRPPFEGFVKINCDGAFTMHGNKAGAGGVGYKNLMVESDSKVAIDIITSFVVQQRNDDTRQSQDVISSIMEISKTANMIYLNHVFREVNAAADGLAKHGLSLCPEQGVKVFEDPPYFIESHLYLDRTGKIYRR</sequence>
<dbReference type="InterPro" id="IPR053151">
    <property type="entry name" value="RNase_H-like"/>
</dbReference>